<protein>
    <submittedName>
        <fullName evidence="4">Alpha/beta hydrolase</fullName>
    </submittedName>
</protein>
<dbReference type="Pfam" id="PF20434">
    <property type="entry name" value="BD-FAE"/>
    <property type="match status" value="1"/>
</dbReference>
<organism evidence="4 5">
    <name type="scientific">Alteromonas pelagimontana</name>
    <dbReference type="NCBI Taxonomy" id="1858656"/>
    <lineage>
        <taxon>Bacteria</taxon>
        <taxon>Pseudomonadati</taxon>
        <taxon>Pseudomonadota</taxon>
        <taxon>Gammaproteobacteria</taxon>
        <taxon>Alteromonadales</taxon>
        <taxon>Alteromonadaceae</taxon>
        <taxon>Alteromonas/Salinimonas group</taxon>
        <taxon>Alteromonas</taxon>
    </lineage>
</organism>
<evidence type="ECO:0000313" key="4">
    <source>
        <dbReference type="EMBL" id="QJR81588.1"/>
    </source>
</evidence>
<reference evidence="4 5" key="2">
    <citation type="submission" date="2020-04" db="EMBL/GenBank/DDBJ databases">
        <title>Complete genome sequence of Alteromonas pelagimontana 5.12T.</title>
        <authorList>
            <person name="Sinha R.K."/>
            <person name="Krishnan K.P."/>
            <person name="Kurian J.P."/>
        </authorList>
    </citation>
    <scope>NUCLEOTIDE SEQUENCE [LARGE SCALE GENOMIC DNA]</scope>
    <source>
        <strain evidence="4 5">5.12</strain>
    </source>
</reference>
<dbReference type="PANTHER" id="PTHR48081">
    <property type="entry name" value="AB HYDROLASE SUPERFAMILY PROTEIN C4A8.06C"/>
    <property type="match status" value="1"/>
</dbReference>
<dbReference type="GO" id="GO:0016787">
    <property type="term" value="F:hydrolase activity"/>
    <property type="evidence" value="ECO:0007669"/>
    <property type="project" value="UniProtKB-KW"/>
</dbReference>
<feature type="domain" description="BD-FAE-like" evidence="3">
    <location>
        <begin position="81"/>
        <end position="273"/>
    </location>
</feature>
<evidence type="ECO:0000256" key="2">
    <source>
        <dbReference type="SAM" id="SignalP"/>
    </source>
</evidence>
<evidence type="ECO:0000256" key="1">
    <source>
        <dbReference type="ARBA" id="ARBA00022801"/>
    </source>
</evidence>
<accession>A0A6M4MFD3</accession>
<dbReference type="AlphaFoldDB" id="A0A6M4MFD3"/>
<dbReference type="EMBL" id="CP052766">
    <property type="protein sequence ID" value="QJR81588.1"/>
    <property type="molecule type" value="Genomic_DNA"/>
</dbReference>
<keyword evidence="5" id="KW-1185">Reference proteome</keyword>
<gene>
    <name evidence="4" type="ORF">CA267_012815</name>
</gene>
<dbReference type="InterPro" id="IPR050300">
    <property type="entry name" value="GDXG_lipolytic_enzyme"/>
</dbReference>
<dbReference type="Proteomes" id="UP000219285">
    <property type="component" value="Chromosome"/>
</dbReference>
<dbReference type="InterPro" id="IPR049492">
    <property type="entry name" value="BD-FAE-like_dom"/>
</dbReference>
<feature type="signal peptide" evidence="2">
    <location>
        <begin position="1"/>
        <end position="31"/>
    </location>
</feature>
<evidence type="ECO:0000259" key="3">
    <source>
        <dbReference type="Pfam" id="PF20434"/>
    </source>
</evidence>
<dbReference type="KEGG" id="apel:CA267_012815"/>
<dbReference type="SUPFAM" id="SSF53474">
    <property type="entry name" value="alpha/beta-Hydrolases"/>
    <property type="match status" value="1"/>
</dbReference>
<sequence length="317" mass="34953">MPRGEGKTVIRIRFKMFASLLAIVCTLSAFASQERIDSLGSGLVISLWQDEIPNHKMSSETEKYVISDGILKVEQVQNPEMEVFLPSQRSATGQAVIICPGGGYGILAYDWEGRDVAKALNAKGIAGIVLKYRLPSAASSIELHKSPLLDAQRAITLTREHAKSWNIDKHRIGIMGFSAGGHLASTAGTHFNNDTRPDFMVLIYPVISMQDNMTSSQSRSRDALLGKHPDNALKDFYSNEKHVNTNTPPTFIVHASDDDAISVDHSLVMYSALQKKQVPVEMHIYPKGGHGFGLGIGQGYLSSWPDRLFDWMENLPE</sequence>
<dbReference type="InterPro" id="IPR029058">
    <property type="entry name" value="AB_hydrolase_fold"/>
</dbReference>
<name>A0A6M4MFD3_9ALTE</name>
<keyword evidence="2" id="KW-0732">Signal</keyword>
<proteinExistence type="predicted"/>
<reference evidence="5" key="1">
    <citation type="submission" date="2014-12" db="EMBL/GenBank/DDBJ databases">
        <title>Complete genome sequence of a multi-drug resistant Klebsiella pneumoniae.</title>
        <authorList>
            <person name="Hua X."/>
            <person name="Chen Q."/>
            <person name="Li X."/>
            <person name="Feng Y."/>
            <person name="Ruan Z."/>
            <person name="Yu Y."/>
        </authorList>
    </citation>
    <scope>NUCLEOTIDE SEQUENCE [LARGE SCALE GENOMIC DNA]</scope>
    <source>
        <strain evidence="5">5.12</strain>
    </source>
</reference>
<dbReference type="OrthoDB" id="9771666at2"/>
<feature type="chain" id="PRO_5028975328" evidence="2">
    <location>
        <begin position="32"/>
        <end position="317"/>
    </location>
</feature>
<evidence type="ECO:0000313" key="5">
    <source>
        <dbReference type="Proteomes" id="UP000219285"/>
    </source>
</evidence>
<dbReference type="PANTHER" id="PTHR48081:SF6">
    <property type="entry name" value="PEPTIDASE S9 PROLYL OLIGOPEPTIDASE CATALYTIC DOMAIN-CONTAINING PROTEIN"/>
    <property type="match status" value="1"/>
</dbReference>
<keyword evidence="1 4" id="KW-0378">Hydrolase</keyword>
<dbReference type="Gene3D" id="3.40.50.1820">
    <property type="entry name" value="alpha/beta hydrolase"/>
    <property type="match status" value="1"/>
</dbReference>